<feature type="compositionally biased region" description="Basic and acidic residues" evidence="1">
    <location>
        <begin position="117"/>
        <end position="126"/>
    </location>
</feature>
<evidence type="ECO:0000259" key="2">
    <source>
        <dbReference type="Pfam" id="PF14291"/>
    </source>
</evidence>
<keyword evidence="4" id="KW-1185">Reference proteome</keyword>
<dbReference type="PANTHER" id="PTHR45749:SF37">
    <property type="entry name" value="OS05G0311600 PROTEIN"/>
    <property type="match status" value="1"/>
</dbReference>
<dbReference type="OrthoDB" id="7203715at2759"/>
<dbReference type="PANTHER" id="PTHR45749">
    <property type="match status" value="1"/>
</dbReference>
<feature type="compositionally biased region" description="Acidic residues" evidence="1">
    <location>
        <begin position="100"/>
        <end position="114"/>
    </location>
</feature>
<dbReference type="EMBL" id="OU892288">
    <property type="protein sequence ID" value="CAG9762647.1"/>
    <property type="molecule type" value="Genomic_DNA"/>
</dbReference>
<feature type="compositionally biased region" description="Polar residues" evidence="1">
    <location>
        <begin position="127"/>
        <end position="136"/>
    </location>
</feature>
<dbReference type="InterPro" id="IPR025398">
    <property type="entry name" value="DUF4371"/>
</dbReference>
<feature type="domain" description="DUF4371" evidence="2">
    <location>
        <begin position="271"/>
        <end position="366"/>
    </location>
</feature>
<dbReference type="AlphaFoldDB" id="A0A9N9MDI6"/>
<dbReference type="Pfam" id="PF14291">
    <property type="entry name" value="DUF4371"/>
    <property type="match status" value="1"/>
</dbReference>
<sequence length="445" mass="50767">MDIKEEVDVQDAFLLDATSQYFLNEAIDIKIEDDLGDLIVTSVQYGSSDDTEQETNIKPTLLDSTKTRPTMTSKRSIKDYFSTTIRSLESKKRKIANNETEQEEEIDENEDENGTESTDRSSEHINEPSTSSCNVEQARNNWSQFPTALDLSKTPHDPPSQPILREYPVTKIAIENKAFCFYCRFFHKADVKEKPFIIGYNKWKKAMESNSGFTAIAHKECLVGFREFQRSSSVGGVESLIKNKNNGLIEENPYYIKTLAEILLLTCKLEITQREHDKSRGSANRGNFLELTEFIANHDPVFKKKISSAGGNAKYLHSSIQNELLEILSNEVLQSGRDEIAEAKFYSVLADETKDLLKKEQMSTIVSHNYIVSIISCLSDYLQSKEMDYARANTLVEEVLQQLQLMRDQSSYWDAIWERVDKLWTVTGDSSEVVPKRKKQLPARG</sequence>
<organism evidence="3 4">
    <name type="scientific">Ceutorhynchus assimilis</name>
    <name type="common">cabbage seed weevil</name>
    <dbReference type="NCBI Taxonomy" id="467358"/>
    <lineage>
        <taxon>Eukaryota</taxon>
        <taxon>Metazoa</taxon>
        <taxon>Ecdysozoa</taxon>
        <taxon>Arthropoda</taxon>
        <taxon>Hexapoda</taxon>
        <taxon>Insecta</taxon>
        <taxon>Pterygota</taxon>
        <taxon>Neoptera</taxon>
        <taxon>Endopterygota</taxon>
        <taxon>Coleoptera</taxon>
        <taxon>Polyphaga</taxon>
        <taxon>Cucujiformia</taxon>
        <taxon>Curculionidae</taxon>
        <taxon>Ceutorhynchinae</taxon>
        <taxon>Ceutorhynchus</taxon>
    </lineage>
</organism>
<name>A0A9N9MDI6_9CUCU</name>
<feature type="region of interest" description="Disordered" evidence="1">
    <location>
        <begin position="92"/>
        <end position="136"/>
    </location>
</feature>
<protein>
    <recommendedName>
        <fullName evidence="2">DUF4371 domain-containing protein</fullName>
    </recommendedName>
</protein>
<evidence type="ECO:0000313" key="3">
    <source>
        <dbReference type="EMBL" id="CAG9762647.1"/>
    </source>
</evidence>
<dbReference type="Proteomes" id="UP001152799">
    <property type="component" value="Chromosome 12"/>
</dbReference>
<gene>
    <name evidence="3" type="ORF">CEUTPL_LOCUS3322</name>
</gene>
<proteinExistence type="predicted"/>
<evidence type="ECO:0000313" key="4">
    <source>
        <dbReference type="Proteomes" id="UP001152799"/>
    </source>
</evidence>
<reference evidence="3" key="1">
    <citation type="submission" date="2022-01" db="EMBL/GenBank/DDBJ databases">
        <authorList>
            <person name="King R."/>
        </authorList>
    </citation>
    <scope>NUCLEOTIDE SEQUENCE</scope>
</reference>
<evidence type="ECO:0000256" key="1">
    <source>
        <dbReference type="SAM" id="MobiDB-lite"/>
    </source>
</evidence>
<accession>A0A9N9MDI6</accession>